<dbReference type="GO" id="GO:0016740">
    <property type="term" value="F:transferase activity"/>
    <property type="evidence" value="ECO:0007669"/>
    <property type="project" value="UniProtKB-KW"/>
</dbReference>
<sequence length="988" mass="109117">MSLCSRGAVFRNSRLNLLRLIPRRIPRSQSQALFLQSRATPQSKVHADLRTQCRCFSTTRFQQEQPTAEPQSDSIADSLPVCCPGCGAFSQTVEANEPGYYGTSRKQIRKLLAARKDAIEAQNTEQTEPTERDGLSAQQNDAIEEAAPPKPIQDGAFPDEAVDPENNLPGSLGRITGVCDRCHDLIHHNKAVSSPKPTIMSIRSYLEESPYKYNRVYHIIDAADFPMSLVPRIHWALALQEQRSRNRRSTNETYQRGRKLPTLSFIITRSDLLAATKEQVDSKMEYIRTELRAALGKSGREARLGNVHMISAHRGWWTREVKEEIREHGGGIWVVGKANVGKSSFIEACFPKDSRNVDKIEEWLQRRRGEDEIQTQPDATLLDPDGLLPPAPREDLYPVLPVVSSLPGTTVSPIRIPFGRGKGEVIDLPGLERGLLEDFVQDEHKRDLIMTKRVKPERLTIKPGQSLLLGGGLVRITPVNSQDTVLSASFLPLESHITNTQKAIETQAENIPYRGTVIMKEGTGSTMASAGTFDLKWDTTRSNLPTSLAKAVNDRGIPVPSLPYCVMSADILIEGCGWIELSIQIRSKRDAEDEPSYPQVEVFTPNGKHIGLKYLDGFDAHTWNVVFTKDSISYRSSAPTAARLPAAAAVHLNNILKPRTPIDPEHIVIADSPTSLGSMLGYNLAERGDGILVSRPIYGRFELDYGVEAGVTMVYADTATEEAFSPASVEKYELAFQAAKEQGKQIRAVLLVNPHNPVGRCYPVETLKAIARFCNKHNLHLISDEVYASCVFDSGDPQAVPFTSILSLDFTGLIDPNLVHVLYGFSKDFASGGLHLGFLLTQNQQLRQACKAILRLHGASQAAVTIGTAILEDQAFVSSFIAKARQNLASAYRLTTSVLNKEGINYVKGGNAGFFVYIDLSPYLPADGALSPRQREFALAQRLVDAGVFLHPGEEHSQDAGWFRLVFSQEEEIIKEGLNRLLGVLKSA</sequence>
<dbReference type="Gene3D" id="3.40.50.300">
    <property type="entry name" value="P-loop containing nucleotide triphosphate hydrolases"/>
    <property type="match status" value="1"/>
</dbReference>
<feature type="domain" description="Aminotransferase class I/classII large" evidence="2">
    <location>
        <begin position="653"/>
        <end position="980"/>
    </location>
</feature>
<comment type="caution">
    <text evidence="3">The sequence shown here is derived from an EMBL/GenBank/DDBJ whole genome shotgun (WGS) entry which is preliminary data.</text>
</comment>
<dbReference type="SUPFAM" id="SSF53383">
    <property type="entry name" value="PLP-dependent transferases"/>
    <property type="match status" value="1"/>
</dbReference>
<dbReference type="EMBL" id="LHQR01000014">
    <property type="protein sequence ID" value="KXG53152.1"/>
    <property type="molecule type" value="Genomic_DNA"/>
</dbReference>
<dbReference type="InterPro" id="IPR015422">
    <property type="entry name" value="PyrdxlP-dep_Trfase_small"/>
</dbReference>
<dbReference type="PANTHER" id="PTHR46434:SF1">
    <property type="entry name" value="GENETIC INTERACTOR OF PROHIBITINS 3, MITOCHONDRIAL"/>
    <property type="match status" value="1"/>
</dbReference>
<dbReference type="SUPFAM" id="SSF52540">
    <property type="entry name" value="P-loop containing nucleoside triphosphate hydrolases"/>
    <property type="match status" value="1"/>
</dbReference>
<dbReference type="GO" id="GO:0005739">
    <property type="term" value="C:mitochondrion"/>
    <property type="evidence" value="ECO:0007669"/>
    <property type="project" value="TreeGrafter"/>
</dbReference>
<evidence type="ECO:0000259" key="2">
    <source>
        <dbReference type="Pfam" id="PF00155"/>
    </source>
</evidence>
<dbReference type="PRINTS" id="PR00753">
    <property type="entry name" value="ACCSYNTHASE"/>
</dbReference>
<dbReference type="Gene3D" id="3.40.640.10">
    <property type="entry name" value="Type I PLP-dependent aspartate aminotransferase-like (Major domain)"/>
    <property type="match status" value="1"/>
</dbReference>
<dbReference type="OrthoDB" id="1696305at2759"/>
<dbReference type="InterPro" id="IPR027417">
    <property type="entry name" value="P-loop_NTPase"/>
</dbReference>
<dbReference type="InterPro" id="IPR015424">
    <property type="entry name" value="PyrdxlP-dep_Trfase"/>
</dbReference>
<accession>A0A135LW03</accession>
<keyword evidence="4" id="KW-1185">Reference proteome</keyword>
<proteinExistence type="predicted"/>
<protein>
    <submittedName>
        <fullName evidence="3">Pyridoxal phosphate-dependent transferase, major region, subdomain 2</fullName>
    </submittedName>
</protein>
<dbReference type="GeneID" id="63703215"/>
<dbReference type="InterPro" id="IPR004839">
    <property type="entry name" value="Aminotransferase_I/II_large"/>
</dbReference>
<dbReference type="InterPro" id="IPR015421">
    <property type="entry name" value="PyrdxlP-dep_Trfase_major"/>
</dbReference>
<dbReference type="PANTHER" id="PTHR46434">
    <property type="entry name" value="GENETIC INTERACTOR OF PROHIBITINS 3, MITOCHONDRIAL"/>
    <property type="match status" value="1"/>
</dbReference>
<dbReference type="AlphaFoldDB" id="A0A135LW03"/>
<keyword evidence="3" id="KW-0808">Transferase</keyword>
<evidence type="ECO:0000256" key="1">
    <source>
        <dbReference type="SAM" id="MobiDB-lite"/>
    </source>
</evidence>
<dbReference type="Proteomes" id="UP000070168">
    <property type="component" value="Unassembled WGS sequence"/>
</dbReference>
<dbReference type="GO" id="GO:0030170">
    <property type="term" value="F:pyridoxal phosphate binding"/>
    <property type="evidence" value="ECO:0007669"/>
    <property type="project" value="InterPro"/>
</dbReference>
<feature type="region of interest" description="Disordered" evidence="1">
    <location>
        <begin position="146"/>
        <end position="165"/>
    </location>
</feature>
<evidence type="ECO:0000313" key="4">
    <source>
        <dbReference type="Proteomes" id="UP000070168"/>
    </source>
</evidence>
<dbReference type="CDD" id="cd00609">
    <property type="entry name" value="AAT_like"/>
    <property type="match status" value="1"/>
</dbReference>
<dbReference type="Gene3D" id="3.90.1150.10">
    <property type="entry name" value="Aspartate Aminotransferase, domain 1"/>
    <property type="match status" value="1"/>
</dbReference>
<reference evidence="3 4" key="1">
    <citation type="journal article" date="2016" name="BMC Genomics">
        <title>Genome sequencing and secondary metabolism of the postharvest pathogen Penicillium griseofulvum.</title>
        <authorList>
            <person name="Banani H."/>
            <person name="Marcet-Houben M."/>
            <person name="Ballester A.R."/>
            <person name="Abbruscato P."/>
            <person name="Gonzalez-Candelas L."/>
            <person name="Gabaldon T."/>
            <person name="Spadaro D."/>
        </authorList>
    </citation>
    <scope>NUCLEOTIDE SEQUENCE [LARGE SCALE GENOMIC DNA]</scope>
    <source>
        <strain evidence="3 4">PG3</strain>
    </source>
</reference>
<dbReference type="Pfam" id="PF00155">
    <property type="entry name" value="Aminotran_1_2"/>
    <property type="match status" value="1"/>
</dbReference>
<dbReference type="STRING" id="5078.A0A135LW03"/>
<name>A0A135LW03_PENPA</name>
<dbReference type="RefSeq" id="XP_040651687.1">
    <property type="nucleotide sequence ID" value="XM_040787915.1"/>
</dbReference>
<dbReference type="InterPro" id="IPR050896">
    <property type="entry name" value="Mito_lipid_metab_GTPase"/>
</dbReference>
<organism evidence="3 4">
    <name type="scientific">Penicillium patulum</name>
    <name type="common">Penicillium griseofulvum</name>
    <dbReference type="NCBI Taxonomy" id="5078"/>
    <lineage>
        <taxon>Eukaryota</taxon>
        <taxon>Fungi</taxon>
        <taxon>Dikarya</taxon>
        <taxon>Ascomycota</taxon>
        <taxon>Pezizomycotina</taxon>
        <taxon>Eurotiomycetes</taxon>
        <taxon>Eurotiomycetidae</taxon>
        <taxon>Eurotiales</taxon>
        <taxon>Aspergillaceae</taxon>
        <taxon>Penicillium</taxon>
    </lineage>
</organism>
<evidence type="ECO:0000313" key="3">
    <source>
        <dbReference type="EMBL" id="KXG53152.1"/>
    </source>
</evidence>
<gene>
    <name evidence="3" type="ORF">PGRI_002020</name>
</gene>